<sequence>KMDLADASLLAGMIREPNSADPANNAKLARLNQSDTLDAMVRDHQISQSQADAVKKTPFSSYVRPKGQSNFNIPTYHAYGDQYFLEAVYNQLVAAYGSKEVETGGLRVTTTLDPTIQDADYRAVYGKGPNASTRPAATLRGPWSPSPTTGKVKGMVGGQYWSGINGSQVNLA</sequence>
<proteinExistence type="predicted"/>
<dbReference type="GO" id="GO:0009252">
    <property type="term" value="P:peptidoglycan biosynthetic process"/>
    <property type="evidence" value="ECO:0007669"/>
    <property type="project" value="TreeGrafter"/>
</dbReference>
<dbReference type="Gene3D" id="1.10.3810.10">
    <property type="entry name" value="Biosynthetic peptidoglycan transglycosylase-like"/>
    <property type="match status" value="1"/>
</dbReference>
<reference evidence="4" key="1">
    <citation type="journal article" date="2013" name="Environ. Microbiol.">
        <title>Seasonally variable intestinal metagenomes of the red palm weevil (Rhynchophorus ferrugineus).</title>
        <authorList>
            <person name="Jia S."/>
            <person name="Zhang X."/>
            <person name="Zhang G."/>
            <person name="Yin A."/>
            <person name="Zhang S."/>
            <person name="Li F."/>
            <person name="Wang L."/>
            <person name="Zhao D."/>
            <person name="Yun Q."/>
            <person name="Tala"/>
            <person name="Wang J."/>
            <person name="Sun G."/>
            <person name="Baabdullah M."/>
            <person name="Yu X."/>
            <person name="Hu S."/>
            <person name="Al-Mssallem I.S."/>
            <person name="Yu J."/>
        </authorList>
    </citation>
    <scope>NUCLEOTIDE SEQUENCE</scope>
</reference>
<dbReference type="PANTHER" id="PTHR32282">
    <property type="entry name" value="BINDING PROTEIN TRANSPEPTIDASE, PUTATIVE-RELATED"/>
    <property type="match status" value="1"/>
</dbReference>
<dbReference type="SUPFAM" id="SSF56601">
    <property type="entry name" value="beta-lactamase/transpeptidase-like"/>
    <property type="match status" value="1"/>
</dbReference>
<dbReference type="InterPro" id="IPR036950">
    <property type="entry name" value="PBP_transglycosylase"/>
</dbReference>
<dbReference type="EMBL" id="KF124407">
    <property type="protein sequence ID" value="AIA91724.1"/>
    <property type="molecule type" value="Genomic_DNA"/>
</dbReference>
<organism evidence="4">
    <name type="scientific">uncultured Rubrobacter sp</name>
    <dbReference type="NCBI Taxonomy" id="154337"/>
    <lineage>
        <taxon>Bacteria</taxon>
        <taxon>Bacillati</taxon>
        <taxon>Actinomycetota</taxon>
        <taxon>Rubrobacteria</taxon>
        <taxon>Rubrobacterales</taxon>
        <taxon>Rubrobacteraceae</taxon>
        <taxon>Rubrobacter</taxon>
        <taxon>environmental samples</taxon>
    </lineage>
</organism>
<dbReference type="AlphaFoldDB" id="A0A060C916"/>
<evidence type="ECO:0000313" key="4">
    <source>
        <dbReference type="EMBL" id="AIA91724.1"/>
    </source>
</evidence>
<dbReference type="PANTHER" id="PTHR32282:SF33">
    <property type="entry name" value="PEPTIDOGLYCAN GLYCOSYLTRANSFERASE"/>
    <property type="match status" value="1"/>
</dbReference>
<dbReference type="GO" id="GO:0030288">
    <property type="term" value="C:outer membrane-bounded periplasmic space"/>
    <property type="evidence" value="ECO:0007669"/>
    <property type="project" value="TreeGrafter"/>
</dbReference>
<dbReference type="InterPro" id="IPR012338">
    <property type="entry name" value="Beta-lactam/transpept-like"/>
</dbReference>
<protein>
    <submittedName>
        <fullName evidence="4">CAZy families GT51 protein</fullName>
    </submittedName>
</protein>
<feature type="region of interest" description="Disordered" evidence="3">
    <location>
        <begin position="127"/>
        <end position="148"/>
    </location>
</feature>
<dbReference type="Gene3D" id="3.40.710.10">
    <property type="entry name" value="DD-peptidase/beta-lactamase superfamily"/>
    <property type="match status" value="1"/>
</dbReference>
<feature type="non-terminal residue" evidence="4">
    <location>
        <position position="172"/>
    </location>
</feature>
<evidence type="ECO:0000256" key="2">
    <source>
        <dbReference type="ARBA" id="ARBA00022679"/>
    </source>
</evidence>
<evidence type="ECO:0000256" key="3">
    <source>
        <dbReference type="SAM" id="MobiDB-lite"/>
    </source>
</evidence>
<accession>A0A060C916</accession>
<keyword evidence="2" id="KW-0808">Transferase</keyword>
<keyword evidence="1" id="KW-0328">Glycosyltransferase</keyword>
<dbReference type="GO" id="GO:0008955">
    <property type="term" value="F:peptidoglycan glycosyltransferase activity"/>
    <property type="evidence" value="ECO:0007669"/>
    <property type="project" value="TreeGrafter"/>
</dbReference>
<feature type="non-terminal residue" evidence="4">
    <location>
        <position position="1"/>
    </location>
</feature>
<evidence type="ECO:0000256" key="1">
    <source>
        <dbReference type="ARBA" id="ARBA00022676"/>
    </source>
</evidence>
<name>A0A060C916_9ACTN</name>
<dbReference type="InterPro" id="IPR050396">
    <property type="entry name" value="Glycosyltr_51/Transpeptidase"/>
</dbReference>